<feature type="domain" description="Methyltransferase" evidence="1">
    <location>
        <begin position="25"/>
        <end position="120"/>
    </location>
</feature>
<comment type="caution">
    <text evidence="2">The sequence shown here is derived from an EMBL/GenBank/DDBJ whole genome shotgun (WGS) entry which is preliminary data.</text>
</comment>
<dbReference type="EMBL" id="JAODUO010005715">
    <property type="protein sequence ID" value="KAK2140533.1"/>
    <property type="molecule type" value="Genomic_DNA"/>
</dbReference>
<dbReference type="PANTHER" id="PTHR43591:SF101">
    <property type="entry name" value="METHYLTRANSFERASE-LIKE PROTEIN 27"/>
    <property type="match status" value="1"/>
</dbReference>
<dbReference type="Gene3D" id="3.40.50.150">
    <property type="entry name" value="Vaccinia Virus protein VP39"/>
    <property type="match status" value="1"/>
</dbReference>
<evidence type="ECO:0000313" key="3">
    <source>
        <dbReference type="Proteomes" id="UP001209878"/>
    </source>
</evidence>
<proteinExistence type="predicted"/>
<evidence type="ECO:0000259" key="1">
    <source>
        <dbReference type="Pfam" id="PF13649"/>
    </source>
</evidence>
<accession>A0AAD9IUE7</accession>
<organism evidence="2 3">
    <name type="scientific">Ridgeia piscesae</name>
    <name type="common">Tubeworm</name>
    <dbReference type="NCBI Taxonomy" id="27915"/>
    <lineage>
        <taxon>Eukaryota</taxon>
        <taxon>Metazoa</taxon>
        <taxon>Spiralia</taxon>
        <taxon>Lophotrochozoa</taxon>
        <taxon>Annelida</taxon>
        <taxon>Polychaeta</taxon>
        <taxon>Sedentaria</taxon>
        <taxon>Canalipalpata</taxon>
        <taxon>Sabellida</taxon>
        <taxon>Siboglinidae</taxon>
        <taxon>Ridgeia</taxon>
    </lineage>
</organism>
<dbReference type="InterPro" id="IPR029063">
    <property type="entry name" value="SAM-dependent_MTases_sf"/>
</dbReference>
<dbReference type="Proteomes" id="UP001209878">
    <property type="component" value="Unassembled WGS sequence"/>
</dbReference>
<dbReference type="InterPro" id="IPR041698">
    <property type="entry name" value="Methyltransf_25"/>
</dbReference>
<reference evidence="2" key="1">
    <citation type="journal article" date="2023" name="Mol. Biol. Evol.">
        <title>Third-Generation Sequencing Reveals the Adaptive Role of the Epigenome in Three Deep-Sea Polychaetes.</title>
        <authorList>
            <person name="Perez M."/>
            <person name="Aroh O."/>
            <person name="Sun Y."/>
            <person name="Lan Y."/>
            <person name="Juniper S.K."/>
            <person name="Young C.R."/>
            <person name="Angers B."/>
            <person name="Qian P.Y."/>
        </authorList>
    </citation>
    <scope>NUCLEOTIDE SEQUENCE</scope>
    <source>
        <strain evidence="2">R07B-5</strain>
    </source>
</reference>
<dbReference type="SUPFAM" id="SSF53335">
    <property type="entry name" value="S-adenosyl-L-methionine-dependent methyltransferases"/>
    <property type="match status" value="1"/>
</dbReference>
<dbReference type="PANTHER" id="PTHR43591">
    <property type="entry name" value="METHYLTRANSFERASE"/>
    <property type="match status" value="1"/>
</dbReference>
<gene>
    <name evidence="2" type="ORF">NP493_5727g00006</name>
</gene>
<protein>
    <recommendedName>
        <fullName evidence="1">Methyltransferase domain-containing protein</fullName>
    </recommendedName>
</protein>
<name>A0AAD9IUE7_RIDPI</name>
<dbReference type="AlphaFoldDB" id="A0AAD9IUE7"/>
<dbReference type="CDD" id="cd02440">
    <property type="entry name" value="AdoMet_MTases"/>
    <property type="match status" value="1"/>
</dbReference>
<keyword evidence="3" id="KW-1185">Reference proteome</keyword>
<evidence type="ECO:0000313" key="2">
    <source>
        <dbReference type="EMBL" id="KAK2140533.1"/>
    </source>
</evidence>
<dbReference type="Pfam" id="PF13649">
    <property type="entry name" value="Methyltransf_25"/>
    <property type="match status" value="1"/>
</dbReference>
<sequence length="179" mass="20368">MAPQFVSQYFDKHARALGIPKDARILDVAAGTGMQGVLLKKKYGYTRLDATDASQAMLDKARDTGVYRNFYCCRIGGATSYRWPTVSDTYDSAVMSSGLCEGHIKCDAFLELIRVVKPGGLIVNAMREVNIRKCEEYHNLHPSFKKWAEEKKWECIEHVIPPTKHYMDYDGLVHVYRVL</sequence>